<keyword evidence="15" id="KW-1185">Reference proteome</keyword>
<evidence type="ECO:0000256" key="8">
    <source>
        <dbReference type="ARBA" id="ARBA00022989"/>
    </source>
</evidence>
<evidence type="ECO:0000313" key="14">
    <source>
        <dbReference type="EMBL" id="AFZ24665.1"/>
    </source>
</evidence>
<dbReference type="Pfam" id="PF01292">
    <property type="entry name" value="Ni_hydr_CYTB"/>
    <property type="match status" value="1"/>
</dbReference>
<reference evidence="14 15" key="1">
    <citation type="submission" date="2012-06" db="EMBL/GenBank/DDBJ databases">
        <title>Finished chromosome of genome of Cylindrospermum stagnale PCC 7417.</title>
        <authorList>
            <consortium name="US DOE Joint Genome Institute"/>
            <person name="Gugger M."/>
            <person name="Coursin T."/>
            <person name="Rippka R."/>
            <person name="Tandeau De Marsac N."/>
            <person name="Huntemann M."/>
            <person name="Wei C.-L."/>
            <person name="Han J."/>
            <person name="Detter J.C."/>
            <person name="Han C."/>
            <person name="Tapia R."/>
            <person name="Chen A."/>
            <person name="Kyrpides N."/>
            <person name="Mavromatis K."/>
            <person name="Markowitz V."/>
            <person name="Szeto E."/>
            <person name="Ivanova N."/>
            <person name="Pagani I."/>
            <person name="Pati A."/>
            <person name="Goodwin L."/>
            <person name="Nordberg H.P."/>
            <person name="Cantor M.N."/>
            <person name="Hua S.X."/>
            <person name="Woyke T."/>
            <person name="Kerfeld C.A."/>
        </authorList>
    </citation>
    <scope>NUCLEOTIDE SEQUENCE [LARGE SCALE GENOMIC DNA]</scope>
    <source>
        <strain evidence="14 15">PCC 7417</strain>
    </source>
</reference>
<dbReference type="PANTHER" id="PTHR30529:SF1">
    <property type="entry name" value="CYTOCHROME B561 HOMOLOG 2"/>
    <property type="match status" value="1"/>
</dbReference>
<dbReference type="GO" id="GO:0009055">
    <property type="term" value="F:electron transfer activity"/>
    <property type="evidence" value="ECO:0007669"/>
    <property type="project" value="InterPro"/>
</dbReference>
<accession>K9WWB3</accession>
<gene>
    <name evidence="14" type="ORF">Cylst_2447</name>
</gene>
<organism evidence="14 15">
    <name type="scientific">Cylindrospermum stagnale PCC 7417</name>
    <dbReference type="NCBI Taxonomy" id="56107"/>
    <lineage>
        <taxon>Bacteria</taxon>
        <taxon>Bacillati</taxon>
        <taxon>Cyanobacteriota</taxon>
        <taxon>Cyanophyceae</taxon>
        <taxon>Nostocales</taxon>
        <taxon>Nostocaceae</taxon>
        <taxon>Cylindrospermum</taxon>
    </lineage>
</organism>
<feature type="transmembrane region" description="Helical" evidence="12">
    <location>
        <begin position="97"/>
        <end position="117"/>
    </location>
</feature>
<keyword evidence="3" id="KW-1003">Cell membrane</keyword>
<evidence type="ECO:0000259" key="13">
    <source>
        <dbReference type="Pfam" id="PF01292"/>
    </source>
</evidence>
<feature type="domain" description="Cytochrome b561 bacterial/Ni-hydrogenase" evidence="13">
    <location>
        <begin position="20"/>
        <end position="166"/>
    </location>
</feature>
<evidence type="ECO:0000256" key="6">
    <source>
        <dbReference type="ARBA" id="ARBA00022723"/>
    </source>
</evidence>
<name>K9WWB3_9NOST</name>
<dbReference type="GO" id="GO:0020037">
    <property type="term" value="F:heme binding"/>
    <property type="evidence" value="ECO:0007669"/>
    <property type="project" value="TreeGrafter"/>
</dbReference>
<keyword evidence="8 12" id="KW-1133">Transmembrane helix</keyword>
<feature type="transmembrane region" description="Helical" evidence="12">
    <location>
        <begin position="151"/>
        <end position="168"/>
    </location>
</feature>
<dbReference type="GO" id="GO:0046872">
    <property type="term" value="F:metal ion binding"/>
    <property type="evidence" value="ECO:0007669"/>
    <property type="project" value="UniProtKB-KW"/>
</dbReference>
<keyword evidence="2" id="KW-0813">Transport</keyword>
<proteinExistence type="inferred from homology"/>
<keyword evidence="5 12" id="KW-0812">Transmembrane</keyword>
<dbReference type="InterPro" id="IPR011577">
    <property type="entry name" value="Cyt_b561_bac/Ni-Hgenase"/>
</dbReference>
<dbReference type="AlphaFoldDB" id="K9WWB3"/>
<sequence length="192" mass="22527">MTVAQQKRVRKKSAAQRLWFLHWLMASFYLLIFVSGRVMVSLSDSFAYRESFYDFHKVLGATVMSLLLARISFLLLALQHKYRRRQPQRKGDWLQIVALHSALYFFMLLVPLSGYFFSNSAGYEVKVFNTGLVLPRLFPTNKSLYDLAESLHFWISYTFLAFIILHSFDQRKYLRAQMRRFSQAAIALVSSK</sequence>
<dbReference type="SUPFAM" id="SSF81342">
    <property type="entry name" value="Transmembrane di-heme cytochromes"/>
    <property type="match status" value="1"/>
</dbReference>
<dbReference type="OrthoDB" id="556859at2"/>
<evidence type="ECO:0000256" key="9">
    <source>
        <dbReference type="ARBA" id="ARBA00023004"/>
    </source>
</evidence>
<dbReference type="STRING" id="56107.Cylst_2447"/>
<dbReference type="GO" id="GO:0022904">
    <property type="term" value="P:respiratory electron transport chain"/>
    <property type="evidence" value="ECO:0007669"/>
    <property type="project" value="InterPro"/>
</dbReference>
<dbReference type="EMBL" id="CP003642">
    <property type="protein sequence ID" value="AFZ24665.1"/>
    <property type="molecule type" value="Genomic_DNA"/>
</dbReference>
<protein>
    <submittedName>
        <fullName evidence="14">Cytochrome B561</fullName>
    </submittedName>
</protein>
<evidence type="ECO:0000256" key="4">
    <source>
        <dbReference type="ARBA" id="ARBA00022617"/>
    </source>
</evidence>
<dbReference type="InterPro" id="IPR016174">
    <property type="entry name" value="Di-haem_cyt_TM"/>
</dbReference>
<evidence type="ECO:0000256" key="12">
    <source>
        <dbReference type="SAM" id="Phobius"/>
    </source>
</evidence>
<comment type="similarity">
    <text evidence="11">Belongs to the cytochrome b561 family.</text>
</comment>
<keyword evidence="10 12" id="KW-0472">Membrane</keyword>
<dbReference type="Proteomes" id="UP000010475">
    <property type="component" value="Chromosome"/>
</dbReference>
<dbReference type="eggNOG" id="COG3038">
    <property type="taxonomic scope" value="Bacteria"/>
</dbReference>
<evidence type="ECO:0000256" key="3">
    <source>
        <dbReference type="ARBA" id="ARBA00022475"/>
    </source>
</evidence>
<keyword evidence="6" id="KW-0479">Metal-binding</keyword>
<feature type="transmembrane region" description="Helical" evidence="12">
    <location>
        <begin position="58"/>
        <end position="77"/>
    </location>
</feature>
<dbReference type="PANTHER" id="PTHR30529">
    <property type="entry name" value="CYTOCHROME B561"/>
    <property type="match status" value="1"/>
</dbReference>
<dbReference type="KEGG" id="csg:Cylst_2447"/>
<evidence type="ECO:0000256" key="1">
    <source>
        <dbReference type="ARBA" id="ARBA00004651"/>
    </source>
</evidence>
<dbReference type="GO" id="GO:0005886">
    <property type="term" value="C:plasma membrane"/>
    <property type="evidence" value="ECO:0007669"/>
    <property type="project" value="UniProtKB-SubCell"/>
</dbReference>
<evidence type="ECO:0000256" key="2">
    <source>
        <dbReference type="ARBA" id="ARBA00022448"/>
    </source>
</evidence>
<dbReference type="HOGENOM" id="CLU_095321_0_0_3"/>
<evidence type="ECO:0000256" key="11">
    <source>
        <dbReference type="ARBA" id="ARBA00037975"/>
    </source>
</evidence>
<keyword evidence="4" id="KW-0349">Heme</keyword>
<keyword evidence="9" id="KW-0408">Iron</keyword>
<keyword evidence="7" id="KW-0249">Electron transport</keyword>
<feature type="transmembrane region" description="Helical" evidence="12">
    <location>
        <begin position="20"/>
        <end position="38"/>
    </location>
</feature>
<dbReference type="InterPro" id="IPR052168">
    <property type="entry name" value="Cytochrome_b561_oxidase"/>
</dbReference>
<evidence type="ECO:0000256" key="5">
    <source>
        <dbReference type="ARBA" id="ARBA00022692"/>
    </source>
</evidence>
<evidence type="ECO:0000256" key="7">
    <source>
        <dbReference type="ARBA" id="ARBA00022982"/>
    </source>
</evidence>
<dbReference type="RefSeq" id="WP_015207919.1">
    <property type="nucleotide sequence ID" value="NC_019757.1"/>
</dbReference>
<evidence type="ECO:0000313" key="15">
    <source>
        <dbReference type="Proteomes" id="UP000010475"/>
    </source>
</evidence>
<comment type="subcellular location">
    <subcellularLocation>
        <location evidence="1">Cell membrane</location>
        <topology evidence="1">Multi-pass membrane protein</topology>
    </subcellularLocation>
</comment>
<evidence type="ECO:0000256" key="10">
    <source>
        <dbReference type="ARBA" id="ARBA00023136"/>
    </source>
</evidence>